<dbReference type="EMBL" id="CAMPGE010000777">
    <property type="protein sequence ID" value="CAI2359534.1"/>
    <property type="molecule type" value="Genomic_DNA"/>
</dbReference>
<name>A0AAD1X3N5_EUPCR</name>
<dbReference type="Proteomes" id="UP001295684">
    <property type="component" value="Unassembled WGS sequence"/>
</dbReference>
<keyword evidence="3" id="KW-1185">Reference proteome</keyword>
<evidence type="ECO:0000256" key="1">
    <source>
        <dbReference type="SAM" id="MobiDB-lite"/>
    </source>
</evidence>
<feature type="compositionally biased region" description="Basic and acidic residues" evidence="1">
    <location>
        <begin position="47"/>
        <end position="56"/>
    </location>
</feature>
<accession>A0AAD1X3N5</accession>
<reference evidence="2" key="1">
    <citation type="submission" date="2023-07" db="EMBL/GenBank/DDBJ databases">
        <authorList>
            <consortium name="AG Swart"/>
            <person name="Singh M."/>
            <person name="Singh A."/>
            <person name="Seah K."/>
            <person name="Emmerich C."/>
        </authorList>
    </citation>
    <scope>NUCLEOTIDE SEQUENCE</scope>
    <source>
        <strain evidence="2">DP1</strain>
    </source>
</reference>
<organism evidence="2 3">
    <name type="scientific">Euplotes crassus</name>
    <dbReference type="NCBI Taxonomy" id="5936"/>
    <lineage>
        <taxon>Eukaryota</taxon>
        <taxon>Sar</taxon>
        <taxon>Alveolata</taxon>
        <taxon>Ciliophora</taxon>
        <taxon>Intramacronucleata</taxon>
        <taxon>Spirotrichea</taxon>
        <taxon>Hypotrichia</taxon>
        <taxon>Euplotida</taxon>
        <taxon>Euplotidae</taxon>
        <taxon>Moneuplotes</taxon>
    </lineage>
</organism>
<dbReference type="AlphaFoldDB" id="A0AAD1X3N5"/>
<feature type="region of interest" description="Disordered" evidence="1">
    <location>
        <begin position="1"/>
        <end position="67"/>
    </location>
</feature>
<gene>
    <name evidence="2" type="ORF">ECRASSUSDP1_LOCUS825</name>
</gene>
<protein>
    <submittedName>
        <fullName evidence="2">Uncharacterized protein</fullName>
    </submittedName>
</protein>
<evidence type="ECO:0000313" key="3">
    <source>
        <dbReference type="Proteomes" id="UP001295684"/>
    </source>
</evidence>
<comment type="caution">
    <text evidence="2">The sequence shown here is derived from an EMBL/GenBank/DDBJ whole genome shotgun (WGS) entry which is preliminary data.</text>
</comment>
<feature type="compositionally biased region" description="Basic and acidic residues" evidence="1">
    <location>
        <begin position="17"/>
        <end position="28"/>
    </location>
</feature>
<evidence type="ECO:0000313" key="2">
    <source>
        <dbReference type="EMBL" id="CAI2359534.1"/>
    </source>
</evidence>
<proteinExistence type="predicted"/>
<sequence>MLSKVTMKAPSVNSPNEEPKKQSKSAEKPRKRQRYNSTEILTAMLSKRADPPDSPRKTIKLQASPSPSLRKLNLAEIKEDITPNFVESSVNLDQSEDFQESLLKRIDSGISSKSQSLESQDRNKRNRMKTFKDLKLKHKLNFRNKKITFTKRNLNKSLNLQGTLKSKPRSSFTKCFRKIFKVLQNGQSIRKNLRNYSTMRNSRVPSSNKLKIMKEKNMKMSSNLMRSFQTELNKIQTGMNRSYFLRHNTILTGNTTRIQADKSFNQKARSKSRLIFTSSLQRNPHKKPKSIENSFSLGTTRLNFHPSAVIAVGTPFKPFAKSTKRRQHD</sequence>